<keyword evidence="3" id="KW-1185">Reference proteome</keyword>
<feature type="transmembrane region" description="Helical" evidence="1">
    <location>
        <begin position="79"/>
        <end position="99"/>
    </location>
</feature>
<dbReference type="SUPFAM" id="SSF48264">
    <property type="entry name" value="Cytochrome P450"/>
    <property type="match status" value="1"/>
</dbReference>
<dbReference type="GO" id="GO:0004497">
    <property type="term" value="F:monooxygenase activity"/>
    <property type="evidence" value="ECO:0007669"/>
    <property type="project" value="InterPro"/>
</dbReference>
<dbReference type="GO" id="GO:0020037">
    <property type="term" value="F:heme binding"/>
    <property type="evidence" value="ECO:0007669"/>
    <property type="project" value="InterPro"/>
</dbReference>
<keyword evidence="1" id="KW-0812">Transmembrane</keyword>
<keyword evidence="1" id="KW-1133">Transmembrane helix</keyword>
<keyword evidence="1" id="KW-0472">Membrane</keyword>
<feature type="transmembrane region" description="Helical" evidence="1">
    <location>
        <begin position="18"/>
        <end position="36"/>
    </location>
</feature>
<dbReference type="GO" id="GO:0005506">
    <property type="term" value="F:iron ion binding"/>
    <property type="evidence" value="ECO:0007669"/>
    <property type="project" value="InterPro"/>
</dbReference>
<feature type="transmembrane region" description="Helical" evidence="1">
    <location>
        <begin position="48"/>
        <end position="67"/>
    </location>
</feature>
<dbReference type="GO" id="GO:0016705">
    <property type="term" value="F:oxidoreductase activity, acting on paired donors, with incorporation or reduction of molecular oxygen"/>
    <property type="evidence" value="ECO:0007669"/>
    <property type="project" value="InterPro"/>
</dbReference>
<evidence type="ECO:0000256" key="1">
    <source>
        <dbReference type="SAM" id="Phobius"/>
    </source>
</evidence>
<dbReference type="Gene3D" id="1.10.630.10">
    <property type="entry name" value="Cytochrome P450"/>
    <property type="match status" value="1"/>
</dbReference>
<proteinExistence type="predicted"/>
<evidence type="ECO:0000313" key="3">
    <source>
        <dbReference type="Proteomes" id="UP000078559"/>
    </source>
</evidence>
<dbReference type="EMBL" id="KN796114">
    <property type="protein sequence ID" value="KUI63677.1"/>
    <property type="molecule type" value="Genomic_DNA"/>
</dbReference>
<evidence type="ECO:0000313" key="2">
    <source>
        <dbReference type="EMBL" id="KUI63677.1"/>
    </source>
</evidence>
<gene>
    <name evidence="2" type="ORF">VM1G_10478</name>
</gene>
<reference evidence="2" key="1">
    <citation type="submission" date="2014-12" db="EMBL/GenBank/DDBJ databases">
        <title>Genome Sequence of Valsa Canker Pathogens Uncovers a Specific Adaption of Colonization on Woody Bark.</title>
        <authorList>
            <person name="Yin Z."/>
            <person name="Liu H."/>
            <person name="Gao X."/>
            <person name="Li Z."/>
            <person name="Song N."/>
            <person name="Ke X."/>
            <person name="Dai Q."/>
            <person name="Wu Y."/>
            <person name="Sun Y."/>
            <person name="Xu J.-R."/>
            <person name="Kang Z.K."/>
            <person name="Wang L."/>
            <person name="Huang L."/>
        </authorList>
    </citation>
    <scope>NUCLEOTIDE SEQUENCE [LARGE SCALE GENOMIC DNA]</scope>
    <source>
        <strain evidence="2">03-8</strain>
    </source>
</reference>
<name>A0A194VI57_CYTMA</name>
<accession>A0A194VI57</accession>
<organism evidence="2 3">
    <name type="scientific">Cytospora mali</name>
    <name type="common">Apple Valsa canker fungus</name>
    <name type="synonym">Valsa mali</name>
    <dbReference type="NCBI Taxonomy" id="578113"/>
    <lineage>
        <taxon>Eukaryota</taxon>
        <taxon>Fungi</taxon>
        <taxon>Dikarya</taxon>
        <taxon>Ascomycota</taxon>
        <taxon>Pezizomycotina</taxon>
        <taxon>Sordariomycetes</taxon>
        <taxon>Sordariomycetidae</taxon>
        <taxon>Diaporthales</taxon>
        <taxon>Cytosporaceae</taxon>
        <taxon>Cytospora</taxon>
    </lineage>
</organism>
<dbReference type="AlphaFoldDB" id="A0A194VI57"/>
<dbReference type="InterPro" id="IPR036396">
    <property type="entry name" value="Cyt_P450_sf"/>
</dbReference>
<protein>
    <submittedName>
        <fullName evidence="2">Tryprostatin B 6-hydroxylase</fullName>
    </submittedName>
</protein>
<dbReference type="OrthoDB" id="6692864at2759"/>
<dbReference type="Proteomes" id="UP000078559">
    <property type="component" value="Unassembled WGS sequence"/>
</dbReference>
<sequence>MTTTMVPNFIQQAAQADLYGLIGRSAVLGLLFHMSIQAIEFEKIMFHYLAALPVLLVLMATLLATYGPCGWLEAIVKSFLTEVVFNASCLLSISVYRVLFHRCRSFPGPLGVKISKFWTAYLASRNIQYYKELDKFHSTYGDFVRTGPREITIFRASAVSTIYGPTSKCVKSTCFDVMGEVGFSKDFGNLTTGIEHSAIKPIHAHIKVFGVLSPLPWLMNILGSIPGAASAYNEIFSFCADEIRAKQKVWDSEKYPDDIVSWLLKAVHEQDISAAPSVEALDDDARIVLLAGR</sequence>